<dbReference type="PROSITE" id="PS51296">
    <property type="entry name" value="RIESKE"/>
    <property type="match status" value="1"/>
</dbReference>
<feature type="domain" description="Rieske" evidence="7">
    <location>
        <begin position="54"/>
        <end position="162"/>
    </location>
</feature>
<dbReference type="GO" id="GO:0005506">
    <property type="term" value="F:iron ion binding"/>
    <property type="evidence" value="ECO:0007669"/>
    <property type="project" value="InterPro"/>
</dbReference>
<evidence type="ECO:0000313" key="8">
    <source>
        <dbReference type="EMBL" id="HAN26866.1"/>
    </source>
</evidence>
<dbReference type="InterPro" id="IPR017941">
    <property type="entry name" value="Rieske_2Fe-2S"/>
</dbReference>
<evidence type="ECO:0000256" key="2">
    <source>
        <dbReference type="ARBA" id="ARBA00022714"/>
    </source>
</evidence>
<keyword evidence="4" id="KW-0560">Oxidoreductase</keyword>
<dbReference type="GO" id="GO:0016491">
    <property type="term" value="F:oxidoreductase activity"/>
    <property type="evidence" value="ECO:0007669"/>
    <property type="project" value="UniProtKB-KW"/>
</dbReference>
<dbReference type="EMBL" id="DMND01000063">
    <property type="protein sequence ID" value="HAN26866.1"/>
    <property type="molecule type" value="Genomic_DNA"/>
</dbReference>
<dbReference type="InterPro" id="IPR001663">
    <property type="entry name" value="Rng_hydr_dOase-A"/>
</dbReference>
<dbReference type="SUPFAM" id="SSF50022">
    <property type="entry name" value="ISP domain"/>
    <property type="match status" value="1"/>
</dbReference>
<dbReference type="PANTHER" id="PTHR43756">
    <property type="entry name" value="CHOLINE MONOOXYGENASE, CHLOROPLASTIC"/>
    <property type="match status" value="1"/>
</dbReference>
<keyword evidence="2" id="KW-0001">2Fe-2S</keyword>
<comment type="cofactor">
    <cofactor evidence="1">
        <name>Fe cation</name>
        <dbReference type="ChEBI" id="CHEBI:24875"/>
    </cofactor>
</comment>
<proteinExistence type="predicted"/>
<dbReference type="Proteomes" id="UP000259273">
    <property type="component" value="Unassembled WGS sequence"/>
</dbReference>
<dbReference type="Pfam" id="PF00355">
    <property type="entry name" value="Rieske"/>
    <property type="match status" value="1"/>
</dbReference>
<evidence type="ECO:0000256" key="1">
    <source>
        <dbReference type="ARBA" id="ARBA00001962"/>
    </source>
</evidence>
<keyword evidence="3" id="KW-0479">Metal-binding</keyword>
<dbReference type="GO" id="GO:0051537">
    <property type="term" value="F:2 iron, 2 sulfur cluster binding"/>
    <property type="evidence" value="ECO:0007669"/>
    <property type="project" value="UniProtKB-KW"/>
</dbReference>
<dbReference type="CDD" id="cd03469">
    <property type="entry name" value="Rieske_RO_Alpha_N"/>
    <property type="match status" value="1"/>
</dbReference>
<accession>A0A3C1KKW7</accession>
<evidence type="ECO:0000313" key="9">
    <source>
        <dbReference type="Proteomes" id="UP000259273"/>
    </source>
</evidence>
<dbReference type="Pfam" id="PF00848">
    <property type="entry name" value="Ring_hydroxyl_A"/>
    <property type="match status" value="1"/>
</dbReference>
<evidence type="ECO:0000256" key="4">
    <source>
        <dbReference type="ARBA" id="ARBA00023002"/>
    </source>
</evidence>
<dbReference type="Gene3D" id="2.102.10.10">
    <property type="entry name" value="Rieske [2Fe-2S] iron-sulphur domain"/>
    <property type="match status" value="1"/>
</dbReference>
<dbReference type="PRINTS" id="PR00090">
    <property type="entry name" value="RNGDIOXGNASE"/>
</dbReference>
<dbReference type="AlphaFoldDB" id="A0A3C1KKW7"/>
<evidence type="ECO:0000259" key="7">
    <source>
        <dbReference type="PROSITE" id="PS51296"/>
    </source>
</evidence>
<gene>
    <name evidence="8" type="ORF">DCP75_03935</name>
</gene>
<sequence>MPIDTQRLHQLMDYEAARDAPPTNFPALPPIPSARYTDAGFYELERQVMFRKTWLLAGHLDEIPEPGNFQRWDMAGLPVVLVHTEDGSVNALLNRCSHRGAPVAMANKGKKKRFTCPYHGWSYAHDGQLLAVRDARDFRDLDMSASGLQRLRCERLGKLIFVNFDSHTPSLRECLGALVDEWAEFDLEHCRLSRRDRFTVRCNWKIAMEANLEVYHVPSIHGRTVAPVLDSRRNVNTFYPGGHSRMVAPIPAGHTNPAWQSRWPEITNAGEIARTCTQSYSVFPNLVMPLNQFVIPPIQFWPDGPDQCIVETWTMAPDWGSTAENGPDMWTEDAGARPSLVLREDIEMSEAIQETLDATHATGIPLSYQEARIYHAHQSADAAIGRERIPADLQVEAVLNEPWWHPNEPRLA</sequence>
<dbReference type="PANTHER" id="PTHR43756:SF5">
    <property type="entry name" value="CHOLINE MONOOXYGENASE, CHLOROPLASTIC"/>
    <property type="match status" value="1"/>
</dbReference>
<evidence type="ECO:0000256" key="6">
    <source>
        <dbReference type="ARBA" id="ARBA00023014"/>
    </source>
</evidence>
<keyword evidence="5" id="KW-0408">Iron</keyword>
<reference evidence="8 9" key="1">
    <citation type="journal article" date="2018" name="Nat. Biotechnol.">
        <title>A standardized bacterial taxonomy based on genome phylogeny substantially revises the tree of life.</title>
        <authorList>
            <person name="Parks D.H."/>
            <person name="Chuvochina M."/>
            <person name="Waite D.W."/>
            <person name="Rinke C."/>
            <person name="Skarshewski A."/>
            <person name="Chaumeil P.A."/>
            <person name="Hugenholtz P."/>
        </authorList>
    </citation>
    <scope>NUCLEOTIDE SEQUENCE [LARGE SCALE GENOMIC DNA]</scope>
    <source>
        <strain evidence="8">UBA9158</strain>
    </source>
</reference>
<organism evidence="8 9">
    <name type="scientific">Haliea salexigens</name>
    <dbReference type="NCBI Taxonomy" id="287487"/>
    <lineage>
        <taxon>Bacteria</taxon>
        <taxon>Pseudomonadati</taxon>
        <taxon>Pseudomonadota</taxon>
        <taxon>Gammaproteobacteria</taxon>
        <taxon>Cellvibrionales</taxon>
        <taxon>Halieaceae</taxon>
        <taxon>Haliea</taxon>
    </lineage>
</organism>
<dbReference type="InterPro" id="IPR036922">
    <property type="entry name" value="Rieske_2Fe-2S_sf"/>
</dbReference>
<name>A0A3C1KKW7_9GAMM</name>
<dbReference type="InterPro" id="IPR015879">
    <property type="entry name" value="Ring_hydroxy_dOase_asu_C_dom"/>
</dbReference>
<protein>
    <submittedName>
        <fullName evidence="8">(2Fe-2S)-binding protein</fullName>
    </submittedName>
</protein>
<evidence type="ECO:0000256" key="5">
    <source>
        <dbReference type="ARBA" id="ARBA00023004"/>
    </source>
</evidence>
<dbReference type="SUPFAM" id="SSF55961">
    <property type="entry name" value="Bet v1-like"/>
    <property type="match status" value="1"/>
</dbReference>
<dbReference type="STRING" id="1121937.GCA_000423125_00736"/>
<dbReference type="Gene3D" id="3.90.380.10">
    <property type="entry name" value="Naphthalene 1,2-dioxygenase Alpha Subunit, Chain A, domain 1"/>
    <property type="match status" value="2"/>
</dbReference>
<evidence type="ECO:0000256" key="3">
    <source>
        <dbReference type="ARBA" id="ARBA00022723"/>
    </source>
</evidence>
<keyword evidence="6" id="KW-0411">Iron-sulfur</keyword>
<comment type="caution">
    <text evidence="8">The sequence shown here is derived from an EMBL/GenBank/DDBJ whole genome shotgun (WGS) entry which is preliminary data.</text>
</comment>
<dbReference type="CDD" id="cd00680">
    <property type="entry name" value="RHO_alpha_C"/>
    <property type="match status" value="1"/>
</dbReference>